<dbReference type="AlphaFoldDB" id="A0A3S2YPI0"/>
<proteinExistence type="predicted"/>
<evidence type="ECO:0000313" key="3">
    <source>
        <dbReference type="Proteomes" id="UP000286997"/>
    </source>
</evidence>
<dbReference type="Gene3D" id="1.10.287.1490">
    <property type="match status" value="1"/>
</dbReference>
<accession>A0A3S2YPI0</accession>
<feature type="region of interest" description="Disordered" evidence="1">
    <location>
        <begin position="113"/>
        <end position="134"/>
    </location>
</feature>
<gene>
    <name evidence="2" type="ORF">EOE48_16665</name>
</gene>
<dbReference type="OrthoDB" id="8004635at2"/>
<reference evidence="2 3" key="1">
    <citation type="submission" date="2019-01" db="EMBL/GenBank/DDBJ databases">
        <authorList>
            <person name="Chen W.-M."/>
        </authorList>
    </citation>
    <scope>NUCLEOTIDE SEQUENCE [LARGE SCALE GENOMIC DNA]</scope>
    <source>
        <strain evidence="2 3">TER-1</strain>
    </source>
</reference>
<evidence type="ECO:0000256" key="1">
    <source>
        <dbReference type="SAM" id="MobiDB-lite"/>
    </source>
</evidence>
<keyword evidence="3" id="KW-1185">Reference proteome</keyword>
<protein>
    <submittedName>
        <fullName evidence="2">Uncharacterized protein</fullName>
    </submittedName>
</protein>
<dbReference type="SUPFAM" id="SSF90257">
    <property type="entry name" value="Myosin rod fragments"/>
    <property type="match status" value="1"/>
</dbReference>
<evidence type="ECO:0000313" key="2">
    <source>
        <dbReference type="EMBL" id="RVU16325.1"/>
    </source>
</evidence>
<dbReference type="EMBL" id="SACP01000016">
    <property type="protein sequence ID" value="RVU16325.1"/>
    <property type="molecule type" value="Genomic_DNA"/>
</dbReference>
<name>A0A3S2YPI0_9HYPH</name>
<organism evidence="2 3">
    <name type="scientific">Methylobacterium oryzihabitans</name>
    <dbReference type="NCBI Taxonomy" id="2499852"/>
    <lineage>
        <taxon>Bacteria</taxon>
        <taxon>Pseudomonadati</taxon>
        <taxon>Pseudomonadota</taxon>
        <taxon>Alphaproteobacteria</taxon>
        <taxon>Hyphomicrobiales</taxon>
        <taxon>Methylobacteriaceae</taxon>
        <taxon>Methylobacterium</taxon>
    </lineage>
</organism>
<comment type="caution">
    <text evidence="2">The sequence shown here is derived from an EMBL/GenBank/DDBJ whole genome shotgun (WGS) entry which is preliminary data.</text>
</comment>
<sequence length="134" mass="14186">MAHLRFRPSPAGLVAMALGGVAVFGWGAFAVTASGQHALETRIAEVEGERDALAARQKQFQQTEAELRERQARIAEAKDDLAGVNAAREKAKVQLAGTQRDLAALTKRLDAAREKAAQTTGSIPAADAAKKPAR</sequence>
<dbReference type="Proteomes" id="UP000286997">
    <property type="component" value="Unassembled WGS sequence"/>
</dbReference>